<dbReference type="GO" id="GO:0004373">
    <property type="term" value="F:alpha-1,4-glucan glucosyltransferase (UDP-glucose donor) activity"/>
    <property type="evidence" value="ECO:0007669"/>
    <property type="project" value="InterPro"/>
</dbReference>
<dbReference type="NCBIfam" id="NF001899">
    <property type="entry name" value="PRK00654.1-2"/>
    <property type="match status" value="1"/>
</dbReference>
<organism evidence="10 11">
    <name type="scientific">Bacillus solimangrovi</name>
    <dbReference type="NCBI Taxonomy" id="1305675"/>
    <lineage>
        <taxon>Bacteria</taxon>
        <taxon>Bacillati</taxon>
        <taxon>Bacillota</taxon>
        <taxon>Bacilli</taxon>
        <taxon>Bacillales</taxon>
        <taxon>Bacillaceae</taxon>
        <taxon>Bacillus</taxon>
    </lineage>
</organism>
<evidence type="ECO:0000259" key="9">
    <source>
        <dbReference type="Pfam" id="PF08323"/>
    </source>
</evidence>
<dbReference type="SUPFAM" id="SSF53756">
    <property type="entry name" value="UDP-Glycosyltransferase/glycogen phosphorylase"/>
    <property type="match status" value="1"/>
</dbReference>
<gene>
    <name evidence="7" type="primary">glgA</name>
    <name evidence="10" type="ORF">BFG57_13420</name>
</gene>
<accession>A0A1E5LGC9</accession>
<comment type="catalytic activity">
    <reaction evidence="1 7">
        <text>[(1-&gt;4)-alpha-D-glucosyl](n) + ADP-alpha-D-glucose = [(1-&gt;4)-alpha-D-glucosyl](n+1) + ADP + H(+)</text>
        <dbReference type="Rhea" id="RHEA:18189"/>
        <dbReference type="Rhea" id="RHEA-COMP:9584"/>
        <dbReference type="Rhea" id="RHEA-COMP:9587"/>
        <dbReference type="ChEBI" id="CHEBI:15378"/>
        <dbReference type="ChEBI" id="CHEBI:15444"/>
        <dbReference type="ChEBI" id="CHEBI:57498"/>
        <dbReference type="ChEBI" id="CHEBI:456216"/>
        <dbReference type="EC" id="2.4.1.21"/>
    </reaction>
</comment>
<evidence type="ECO:0000256" key="4">
    <source>
        <dbReference type="ARBA" id="ARBA00022676"/>
    </source>
</evidence>
<dbReference type="Pfam" id="PF00534">
    <property type="entry name" value="Glycos_transf_1"/>
    <property type="match status" value="1"/>
</dbReference>
<dbReference type="GO" id="GO:0009011">
    <property type="term" value="F:alpha-1,4-glucan glucosyltransferase (ADP-glucose donor) activity"/>
    <property type="evidence" value="ECO:0007669"/>
    <property type="project" value="UniProtKB-UniRule"/>
</dbReference>
<sequence length="476" mass="55208">MNILFVVSECVPFIKSGGLADVAGALPKQLKRLGHDVRVILPKYELIPSEYKNRMEFMSEFSVQVGWRKQYGGLMKLEHEGITYYFIDNEYYFKRSSLYGDYDDGERFAYFSHAVIKAIPYLEFNVEILHCHDWHTAIVNYLLNNQNHEHPSYESIRTVFTIHNLQFQGVFSKEMLNELLNLDEFHFTEENLEHYGQINFMKGGIKASDLITTVSPTYRNEIQIPYYGEGLDGFLRAYQYKLKGIVNGIDADLYNPNDDASITQTYSSETIDQKVVNKISLQGEMGLPQSEEVPMVVMVSRLTQQKGLDLVVRIFHEMIQNDVQFVLLGTGEKRFEHFFQQMEVEYPNKVKTLIGFNESLAHKIYAAADLFLMPSKFEPCGLGQLIALRYGAIPIVRETGGLNDTVQSYDEHTGNGNGFSFMNYNAHDLLFTIERALQFYRKKDMWKQIVTHAMEQDYSWEKSAKEYDELYRNLFV</sequence>
<comment type="function">
    <text evidence="2 7">Synthesizes alpha-1,4-glucan chains using ADP-glucose.</text>
</comment>
<keyword evidence="4 7" id="KW-0328">Glycosyltransferase</keyword>
<keyword evidence="11" id="KW-1185">Reference proteome</keyword>
<keyword evidence="5 7" id="KW-0808">Transferase</keyword>
<dbReference type="Pfam" id="PF08323">
    <property type="entry name" value="Glyco_transf_5"/>
    <property type="match status" value="1"/>
</dbReference>
<dbReference type="GO" id="GO:0005978">
    <property type="term" value="P:glycogen biosynthetic process"/>
    <property type="evidence" value="ECO:0007669"/>
    <property type="project" value="UniProtKB-UniRule"/>
</dbReference>
<dbReference type="HAMAP" id="MF_00484">
    <property type="entry name" value="Glycogen_synth"/>
    <property type="match status" value="1"/>
</dbReference>
<comment type="pathway">
    <text evidence="7">Glycan biosynthesis; glycogen biosynthesis.</text>
</comment>
<evidence type="ECO:0000313" key="10">
    <source>
        <dbReference type="EMBL" id="OEH93138.1"/>
    </source>
</evidence>
<feature type="domain" description="Starch synthase catalytic" evidence="9">
    <location>
        <begin position="2"/>
        <end position="236"/>
    </location>
</feature>
<feature type="binding site" evidence="7">
    <location>
        <position position="15"/>
    </location>
    <ligand>
        <name>ADP-alpha-D-glucose</name>
        <dbReference type="ChEBI" id="CHEBI:57498"/>
    </ligand>
</feature>
<evidence type="ECO:0000256" key="7">
    <source>
        <dbReference type="HAMAP-Rule" id="MF_00484"/>
    </source>
</evidence>
<comment type="caution">
    <text evidence="10">The sequence shown here is derived from an EMBL/GenBank/DDBJ whole genome shotgun (WGS) entry which is preliminary data.</text>
</comment>
<dbReference type="UniPathway" id="UPA00164"/>
<dbReference type="NCBIfam" id="NF001898">
    <property type="entry name" value="PRK00654.1-1"/>
    <property type="match status" value="1"/>
</dbReference>
<evidence type="ECO:0000313" key="11">
    <source>
        <dbReference type="Proteomes" id="UP000095209"/>
    </source>
</evidence>
<dbReference type="EC" id="2.4.1.21" evidence="7"/>
<dbReference type="InterPro" id="IPR001296">
    <property type="entry name" value="Glyco_trans_1"/>
</dbReference>
<dbReference type="STRING" id="1305675.BFG57_13420"/>
<dbReference type="AlphaFoldDB" id="A0A1E5LGC9"/>
<evidence type="ECO:0000259" key="8">
    <source>
        <dbReference type="Pfam" id="PF00534"/>
    </source>
</evidence>
<evidence type="ECO:0000256" key="5">
    <source>
        <dbReference type="ARBA" id="ARBA00022679"/>
    </source>
</evidence>
<dbReference type="InterPro" id="IPR013534">
    <property type="entry name" value="Starch_synth_cat_dom"/>
</dbReference>
<keyword evidence="6 7" id="KW-0320">Glycogen biosynthesis</keyword>
<comment type="similarity">
    <text evidence="3 7">Belongs to the glycosyltransferase 1 family. Bacterial/plant glycogen synthase subfamily.</text>
</comment>
<reference evidence="10 11" key="1">
    <citation type="submission" date="2016-08" db="EMBL/GenBank/DDBJ databases">
        <title>Genome of Bacillus solimangrovi GH2-4.</title>
        <authorList>
            <person name="Lim S."/>
            <person name="Kim B.-C."/>
        </authorList>
    </citation>
    <scope>NUCLEOTIDE SEQUENCE [LARGE SCALE GENOMIC DNA]</scope>
    <source>
        <strain evidence="10 11">GH2-4</strain>
    </source>
</reference>
<dbReference type="NCBIfam" id="TIGR02095">
    <property type="entry name" value="glgA"/>
    <property type="match status" value="1"/>
</dbReference>
<evidence type="ECO:0000256" key="3">
    <source>
        <dbReference type="ARBA" id="ARBA00010281"/>
    </source>
</evidence>
<feature type="domain" description="Glycosyl transferase family 1" evidence="8">
    <location>
        <begin position="290"/>
        <end position="447"/>
    </location>
</feature>
<dbReference type="Gene3D" id="3.40.50.2000">
    <property type="entry name" value="Glycogen Phosphorylase B"/>
    <property type="match status" value="2"/>
</dbReference>
<dbReference type="PANTHER" id="PTHR45825:SF11">
    <property type="entry name" value="ALPHA AMYLASE DOMAIN-CONTAINING PROTEIN"/>
    <property type="match status" value="1"/>
</dbReference>
<dbReference type="EMBL" id="MJEH01000016">
    <property type="protein sequence ID" value="OEH93138.1"/>
    <property type="molecule type" value="Genomic_DNA"/>
</dbReference>
<dbReference type="CDD" id="cd03791">
    <property type="entry name" value="GT5_Glycogen_synthase_DULL1-like"/>
    <property type="match status" value="1"/>
</dbReference>
<protein>
    <recommendedName>
        <fullName evidence="7">Glycogen synthase</fullName>
        <ecNumber evidence="7">2.4.1.21</ecNumber>
    </recommendedName>
    <alternativeName>
        <fullName evidence="7">Starch [bacterial glycogen] synthase</fullName>
    </alternativeName>
</protein>
<evidence type="ECO:0000256" key="2">
    <source>
        <dbReference type="ARBA" id="ARBA00002764"/>
    </source>
</evidence>
<name>A0A1E5LGC9_9BACI</name>
<dbReference type="Proteomes" id="UP000095209">
    <property type="component" value="Unassembled WGS sequence"/>
</dbReference>
<proteinExistence type="inferred from homology"/>
<evidence type="ECO:0000256" key="1">
    <source>
        <dbReference type="ARBA" id="ARBA00001478"/>
    </source>
</evidence>
<evidence type="ECO:0000256" key="6">
    <source>
        <dbReference type="ARBA" id="ARBA00023056"/>
    </source>
</evidence>
<dbReference type="OrthoDB" id="9808590at2"/>
<dbReference type="InterPro" id="IPR011835">
    <property type="entry name" value="GS/SS"/>
</dbReference>
<dbReference type="PANTHER" id="PTHR45825">
    <property type="entry name" value="GRANULE-BOUND STARCH SYNTHASE 1, CHLOROPLASTIC/AMYLOPLASTIC"/>
    <property type="match status" value="1"/>
</dbReference>